<feature type="region of interest" description="Disordered" evidence="16">
    <location>
        <begin position="1"/>
        <end position="48"/>
    </location>
</feature>
<dbReference type="PANTHER" id="PTHR12413">
    <property type="entry name" value="DOLICHYL GLYCOSYLTRANSFERASE"/>
    <property type="match status" value="1"/>
</dbReference>
<evidence type="ECO:0000256" key="12">
    <source>
        <dbReference type="ARBA" id="ARBA00030736"/>
    </source>
</evidence>
<dbReference type="STRING" id="1077348.A0A2G8STZ3"/>
<evidence type="ECO:0000256" key="7">
    <source>
        <dbReference type="ARBA" id="ARBA00022679"/>
    </source>
</evidence>
<evidence type="ECO:0000256" key="14">
    <source>
        <dbReference type="ARBA" id="ARBA00040513"/>
    </source>
</evidence>
<dbReference type="GO" id="GO:0032040">
    <property type="term" value="C:small-subunit processome"/>
    <property type="evidence" value="ECO:0007669"/>
    <property type="project" value="UniProtKB-ARBA"/>
</dbReference>
<accession>A0A2G8STZ3</accession>
<proteinExistence type="inferred from homology"/>
<evidence type="ECO:0000256" key="10">
    <source>
        <dbReference type="ARBA" id="ARBA00022989"/>
    </source>
</evidence>
<evidence type="ECO:0000313" key="20">
    <source>
        <dbReference type="Proteomes" id="UP000230002"/>
    </source>
</evidence>
<dbReference type="UniPathway" id="UPA00378"/>
<feature type="transmembrane region" description="Helical" evidence="17">
    <location>
        <begin position="548"/>
        <end position="569"/>
    </location>
</feature>
<feature type="region of interest" description="Disordered" evidence="16">
    <location>
        <begin position="879"/>
        <end position="910"/>
    </location>
</feature>
<sequence>MSQHRLSPIATHPSSNAIPGEKSNALPDSIPEESAAAGKEVKGEEEKPATRSGWLASLKLDMAKTEWDILVASTCLKLLLFPAYRSTDFEVHRNWLAITHSLPISKWYYDTTSEWTLDYPPFFAYFEKFLSIPAYLVDPRIVDLKNLNYDSWSVIAYQRTTVIVTELVLGAAVLKFIRGAENPTMQRIISASLFLHPGFLIVDHIHFQYNGFMFGILLWSLLMARNDRKLASGFLFAVLLNFKHIYLYLAPAYFIYLLRSYCLSPSFTLLPGRFLSLANAVILTFLVSLGPFLLMGQLPQLLSRLFPFTRGLNHAYWAPNIWALVTAADRVLLKVVSAGRLAGFAVNESGVSSTSRGLVGDTVFAVLPTVKPIHTFAITVAFQTIYMGKLWTNTSYKSFVTALTLCGFTSYMFGWHVHEKAILLVLVPLSLLAAENNEYFRTFEIASVAGIFSLFPLLFTPAETLIKIVYSVLWVIFVLRPIHRQVYQFPASLPFVAIDFLERLYLACFPFLQVFVMVFPLLTNRSAPVDATSDYDDGTESGGSALEFLPLMTTSVYCAVGLVWAFAPIRSARTSSLSRLCPGHLPLRYCNNRVMIRRQARERRQYIYAKSLEAQERQTYVRKQQIKDALASGKALPTELRKDAGALGRDLAFDEAQSEPSSHIDNEYSRAGILDPKIVVTTSRDPSSKLLQFAKEMRLVFPNSHRINRGNYVVKELSEACRANDVSDLVILHEHRGVPDAMIVSHFPHGPTVYFTLHNVQLRHDIASYKSSTVSEQYPHLIFENFSSKLGERMRDVLKYLFPVPKEDSKRVMTFSNEDDFISFRHHVFMKIPPKQVQLAEVGPRFEMKPYEIRQGTIEQTEAEREWVLAYYSRTAKKRSLLSGPAPPPSAAAAAEDNPGTNPKKRARRA</sequence>
<dbReference type="GO" id="GO:0006364">
    <property type="term" value="P:rRNA processing"/>
    <property type="evidence" value="ECO:0007669"/>
    <property type="project" value="InterPro"/>
</dbReference>
<evidence type="ECO:0000256" key="4">
    <source>
        <dbReference type="ARBA" id="ARBA00011938"/>
    </source>
</evidence>
<evidence type="ECO:0000256" key="13">
    <source>
        <dbReference type="ARBA" id="ARBA00032231"/>
    </source>
</evidence>
<feature type="transmembrane region" description="Helical" evidence="17">
    <location>
        <begin position="205"/>
        <end position="222"/>
    </location>
</feature>
<comment type="catalytic activity">
    <reaction evidence="15">
        <text>an alpha-D-Glc-(1-&gt;3)-alpha-D-Man-(1-&gt;2)-alpha-D-Man-(1-&gt;2)-alpha-D-Man-(1-&gt;3)-[alpha-D-Man-(1-&gt;2)-alpha-D-Man-(1-&gt;3)-[alpha-D-Man-(1-&gt;2)-alpha-D-Man-(1-&gt;6)]-alpha-D-Man-(1-&gt;6)]-beta-D-Man-(1-&gt;4)-beta-D-GlcNAc-(1-&gt;4)-alpha-D-GlcNAc-diphospho-di-trans,poly-cis-dolichol + a di-trans,poly-cis-dolichyl beta-D-glucosyl phosphate = an alpha-D-Glc-(1-&gt;3)-alpha-D-Glc-(1-&gt;3)-alpha-D-Man-(1-&gt;2)-alpha-D-Man-(1-&gt;2)-alpha-D-Man-(1-&gt;3)-[alpha-D-Man-(1-&gt;2)-alpha-D-Man-(1-&gt;3)-[alpha-D-Man-(1-&gt;2)-alpha-D-Man-(1-&gt;6)]-alpha-D-Man-(1-&gt;6)]-beta-D-Man-(1-&gt;4)-beta-D-GlcNAc-(1-&gt;4)-alpha-D-GlcNAc-diphospho-di-trans,poly-cis-dolichol + a di-trans,poly-cis-dolichyl phosphate + H(+)</text>
        <dbReference type="Rhea" id="RHEA:31307"/>
        <dbReference type="Rhea" id="RHEA-COMP:19498"/>
        <dbReference type="Rhea" id="RHEA-COMP:19502"/>
        <dbReference type="Rhea" id="RHEA-COMP:19521"/>
        <dbReference type="Rhea" id="RHEA-COMP:19522"/>
        <dbReference type="ChEBI" id="CHEBI:15378"/>
        <dbReference type="ChEBI" id="CHEBI:57525"/>
        <dbReference type="ChEBI" id="CHEBI:57683"/>
        <dbReference type="ChEBI" id="CHEBI:132521"/>
        <dbReference type="ChEBI" id="CHEBI:132522"/>
        <dbReference type="EC" id="2.4.1.265"/>
    </reaction>
    <physiologicalReaction direction="left-to-right" evidence="15">
        <dbReference type="Rhea" id="RHEA:31308"/>
    </physiologicalReaction>
</comment>
<feature type="transmembrane region" description="Helical" evidence="17">
    <location>
        <begin position="274"/>
        <end position="294"/>
    </location>
</feature>
<keyword evidence="11 17" id="KW-0472">Membrane</keyword>
<feature type="transmembrane region" description="Helical" evidence="17">
    <location>
        <begin position="234"/>
        <end position="254"/>
    </location>
</feature>
<feature type="domain" description="Brix" evidence="18">
    <location>
        <begin position="676"/>
        <end position="859"/>
    </location>
</feature>
<evidence type="ECO:0000256" key="6">
    <source>
        <dbReference type="ARBA" id="ARBA00022676"/>
    </source>
</evidence>
<keyword evidence="10 17" id="KW-1133">Transmembrane helix</keyword>
<keyword evidence="6" id="KW-0328">Glycosyltransferase</keyword>
<keyword evidence="9" id="KW-0256">Endoplasmic reticulum</keyword>
<evidence type="ECO:0000256" key="2">
    <source>
        <dbReference type="ARBA" id="ARBA00004922"/>
    </source>
</evidence>
<evidence type="ECO:0000256" key="8">
    <source>
        <dbReference type="ARBA" id="ARBA00022692"/>
    </source>
</evidence>
<dbReference type="EMBL" id="AYKW01000001">
    <property type="protein sequence ID" value="PIL37249.1"/>
    <property type="molecule type" value="Genomic_DNA"/>
</dbReference>
<dbReference type="Proteomes" id="UP000230002">
    <property type="component" value="Unassembled WGS sequence"/>
</dbReference>
<evidence type="ECO:0000256" key="5">
    <source>
        <dbReference type="ARBA" id="ARBA00013612"/>
    </source>
</evidence>
<evidence type="ECO:0000256" key="16">
    <source>
        <dbReference type="SAM" id="MobiDB-lite"/>
    </source>
</evidence>
<dbReference type="Gene3D" id="3.40.50.10480">
    <property type="entry name" value="Probable brix-domain ribosomal biogenesis protein"/>
    <property type="match status" value="1"/>
</dbReference>
<feature type="compositionally biased region" description="Basic and acidic residues" evidence="16">
    <location>
        <begin position="39"/>
        <end position="48"/>
    </location>
</feature>
<name>A0A2G8STZ3_9APHY</name>
<evidence type="ECO:0000256" key="17">
    <source>
        <dbReference type="SAM" id="Phobius"/>
    </source>
</evidence>
<keyword evidence="8 17" id="KW-0812">Transmembrane</keyword>
<dbReference type="GO" id="GO:0019843">
    <property type="term" value="F:rRNA binding"/>
    <property type="evidence" value="ECO:0007669"/>
    <property type="project" value="InterPro"/>
</dbReference>
<evidence type="ECO:0000256" key="9">
    <source>
        <dbReference type="ARBA" id="ARBA00022824"/>
    </source>
</evidence>
<reference evidence="19 20" key="1">
    <citation type="journal article" date="2015" name="Sci. Rep.">
        <title>Chromosome-level genome map provides insights into diverse defense mechanisms in the medicinal fungus Ganoderma sinense.</title>
        <authorList>
            <person name="Zhu Y."/>
            <person name="Xu J."/>
            <person name="Sun C."/>
            <person name="Zhou S."/>
            <person name="Xu H."/>
            <person name="Nelson D.R."/>
            <person name="Qian J."/>
            <person name="Song J."/>
            <person name="Luo H."/>
            <person name="Xiang L."/>
            <person name="Li Y."/>
            <person name="Xu Z."/>
            <person name="Ji A."/>
            <person name="Wang L."/>
            <person name="Lu S."/>
            <person name="Hayward A."/>
            <person name="Sun W."/>
            <person name="Li X."/>
            <person name="Schwartz D.C."/>
            <person name="Wang Y."/>
            <person name="Chen S."/>
        </authorList>
    </citation>
    <scope>NUCLEOTIDE SEQUENCE [LARGE SCALE GENOMIC DNA]</scope>
    <source>
        <strain evidence="19 20">ZZ0214-1</strain>
    </source>
</reference>
<keyword evidence="7" id="KW-0808">Transferase</keyword>
<comment type="subcellular location">
    <subcellularLocation>
        <location evidence="1">Endoplasmic reticulum membrane</location>
        <topology evidence="1">Multi-pass membrane protein</topology>
    </subcellularLocation>
</comment>
<dbReference type="SMART" id="SM00879">
    <property type="entry name" value="Brix"/>
    <property type="match status" value="1"/>
</dbReference>
<keyword evidence="20" id="KW-1185">Reference proteome</keyword>
<evidence type="ECO:0000256" key="1">
    <source>
        <dbReference type="ARBA" id="ARBA00004477"/>
    </source>
</evidence>
<evidence type="ECO:0000256" key="15">
    <source>
        <dbReference type="ARBA" id="ARBA00047346"/>
    </source>
</evidence>
<gene>
    <name evidence="19" type="ORF">GSI_00942</name>
</gene>
<evidence type="ECO:0000313" key="19">
    <source>
        <dbReference type="EMBL" id="PIL37249.1"/>
    </source>
</evidence>
<dbReference type="Pfam" id="PF03155">
    <property type="entry name" value="Alg6_Alg8"/>
    <property type="match status" value="1"/>
</dbReference>
<comment type="similarity">
    <text evidence="3">Belongs to the ALG6/ALG8 glucosyltransferase family.</text>
</comment>
<dbReference type="PROSITE" id="PS50833">
    <property type="entry name" value="BRIX"/>
    <property type="match status" value="1"/>
</dbReference>
<protein>
    <recommendedName>
        <fullName evidence="5">Dolichyl pyrophosphate Glc1Man9GlcNAc2 alpha-1,3-glucosyltransferase</fullName>
        <ecNumber evidence="4">2.4.1.265</ecNumber>
    </recommendedName>
    <alternativeName>
        <fullName evidence="12">Asparagine-linked glycosylation protein 8</fullName>
    </alternativeName>
    <alternativeName>
        <fullName evidence="13">Dolichyl-P-Glc:Glc1Man9GlcNAc2-PP-dolichyl glucosyltransferase</fullName>
    </alternativeName>
    <alternativeName>
        <fullName evidence="14">U3 small nucleolar ribonucleoprotein protein IMP4</fullName>
    </alternativeName>
</protein>
<dbReference type="FunFam" id="3.40.50.10480:FF:000001">
    <property type="entry name" value="IMP4, U3 small nucleolar ribonucleoprotein"/>
    <property type="match status" value="1"/>
</dbReference>
<dbReference type="GO" id="GO:0042274">
    <property type="term" value="P:ribosomal small subunit biogenesis"/>
    <property type="evidence" value="ECO:0007669"/>
    <property type="project" value="UniProtKB-ARBA"/>
</dbReference>
<evidence type="ECO:0000256" key="3">
    <source>
        <dbReference type="ARBA" id="ARBA00008715"/>
    </source>
</evidence>
<dbReference type="SUPFAM" id="SSF52954">
    <property type="entry name" value="Class II aaRS ABD-related"/>
    <property type="match status" value="1"/>
</dbReference>
<dbReference type="OrthoDB" id="1689333at2759"/>
<evidence type="ECO:0000256" key="11">
    <source>
        <dbReference type="ARBA" id="ARBA00023136"/>
    </source>
</evidence>
<organism evidence="19 20">
    <name type="scientific">Ganoderma sinense ZZ0214-1</name>
    <dbReference type="NCBI Taxonomy" id="1077348"/>
    <lineage>
        <taxon>Eukaryota</taxon>
        <taxon>Fungi</taxon>
        <taxon>Dikarya</taxon>
        <taxon>Basidiomycota</taxon>
        <taxon>Agaricomycotina</taxon>
        <taxon>Agaricomycetes</taxon>
        <taxon>Polyporales</taxon>
        <taxon>Polyporaceae</taxon>
        <taxon>Ganoderma</taxon>
    </lineage>
</organism>
<dbReference type="InterPro" id="IPR004856">
    <property type="entry name" value="Glyco_trans_ALG6/ALG8"/>
</dbReference>
<dbReference type="AlphaFoldDB" id="A0A2G8STZ3"/>
<dbReference type="Pfam" id="PF04427">
    <property type="entry name" value="Brix"/>
    <property type="match status" value="1"/>
</dbReference>
<dbReference type="GO" id="GO:0005654">
    <property type="term" value="C:nucleoplasm"/>
    <property type="evidence" value="ECO:0007669"/>
    <property type="project" value="UniProtKB-ARBA"/>
</dbReference>
<dbReference type="GO" id="GO:0006487">
    <property type="term" value="P:protein N-linked glycosylation"/>
    <property type="evidence" value="ECO:0007669"/>
    <property type="project" value="TreeGrafter"/>
</dbReference>
<feature type="transmembrane region" description="Helical" evidence="17">
    <location>
        <begin position="504"/>
        <end position="522"/>
    </location>
</feature>
<comment type="pathway">
    <text evidence="2">Protein modification; protein glycosylation.</text>
</comment>
<dbReference type="InterPro" id="IPR007109">
    <property type="entry name" value="Brix"/>
</dbReference>
<evidence type="ECO:0000259" key="18">
    <source>
        <dbReference type="PROSITE" id="PS50833"/>
    </source>
</evidence>
<dbReference type="PANTHER" id="PTHR12413:SF2">
    <property type="entry name" value="DOLICHYL PYROPHOSPHATE GLC1MAN9GLCNAC2 ALPHA-1,3-GLUCOSYLTRANSFERASE-RELATED"/>
    <property type="match status" value="1"/>
</dbReference>
<dbReference type="EC" id="2.4.1.265" evidence="4"/>
<feature type="transmembrane region" description="Helical" evidence="17">
    <location>
        <begin position="465"/>
        <end position="483"/>
    </location>
</feature>
<dbReference type="GO" id="GO:0042283">
    <property type="term" value="F:dolichyl pyrophosphate Glc1Man9GlcNAc2 alpha-1,3-glucosyltransferase activity"/>
    <property type="evidence" value="ECO:0007669"/>
    <property type="project" value="UniProtKB-EC"/>
</dbReference>
<comment type="caution">
    <text evidence="19">The sequence shown here is derived from an EMBL/GenBank/DDBJ whole genome shotgun (WGS) entry which is preliminary data.</text>
</comment>
<dbReference type="GO" id="GO:0034457">
    <property type="term" value="C:Mpp10 complex"/>
    <property type="evidence" value="ECO:0007669"/>
    <property type="project" value="UniProtKB-ARBA"/>
</dbReference>
<dbReference type="GO" id="GO:0005789">
    <property type="term" value="C:endoplasmic reticulum membrane"/>
    <property type="evidence" value="ECO:0007669"/>
    <property type="project" value="UniProtKB-SubCell"/>
</dbReference>